<name>A0A444YDB3_ARAHY</name>
<dbReference type="Pfam" id="PF03101">
    <property type="entry name" value="FAR1"/>
    <property type="match status" value="1"/>
</dbReference>
<sequence>MDIEGEATYFESDEGGQNMNETLENVSCTCACCGSSRYCGVLTIEDIRNHSWMTADAAYECYVSYAKSVGFGVRKGDAARGKDGNYTRRRFFCNKAGYREEKYYNNSNRKREHKAETRTGCEAKLSIYLDESSSVWRWHPDEFELRWAKMVDTFGLQNNEWVNIQYARKKNWASSYLMDKFCAEFRTTSRCEGINNYVKTFINSCHCLLDLVTNLEGRIWD</sequence>
<reference evidence="2 3" key="1">
    <citation type="submission" date="2019-01" db="EMBL/GenBank/DDBJ databases">
        <title>Sequencing of cultivated peanut Arachis hypogaea provides insights into genome evolution and oil improvement.</title>
        <authorList>
            <person name="Chen X."/>
        </authorList>
    </citation>
    <scope>NUCLEOTIDE SEQUENCE [LARGE SCALE GENOMIC DNA]</scope>
    <source>
        <strain evidence="3">cv. Fuhuasheng</strain>
        <tissue evidence="2">Leaves</tissue>
    </source>
</reference>
<evidence type="ECO:0000313" key="2">
    <source>
        <dbReference type="EMBL" id="RYQ99917.1"/>
    </source>
</evidence>
<feature type="domain" description="FAR1" evidence="1">
    <location>
        <begin position="61"/>
        <end position="136"/>
    </location>
</feature>
<keyword evidence="3" id="KW-1185">Reference proteome</keyword>
<organism evidence="2 3">
    <name type="scientific">Arachis hypogaea</name>
    <name type="common">Peanut</name>
    <dbReference type="NCBI Taxonomy" id="3818"/>
    <lineage>
        <taxon>Eukaryota</taxon>
        <taxon>Viridiplantae</taxon>
        <taxon>Streptophyta</taxon>
        <taxon>Embryophyta</taxon>
        <taxon>Tracheophyta</taxon>
        <taxon>Spermatophyta</taxon>
        <taxon>Magnoliopsida</taxon>
        <taxon>eudicotyledons</taxon>
        <taxon>Gunneridae</taxon>
        <taxon>Pentapetalae</taxon>
        <taxon>rosids</taxon>
        <taxon>fabids</taxon>
        <taxon>Fabales</taxon>
        <taxon>Fabaceae</taxon>
        <taxon>Papilionoideae</taxon>
        <taxon>50 kb inversion clade</taxon>
        <taxon>dalbergioids sensu lato</taxon>
        <taxon>Dalbergieae</taxon>
        <taxon>Pterocarpus clade</taxon>
        <taxon>Arachis</taxon>
    </lineage>
</organism>
<dbReference type="Proteomes" id="UP000289738">
    <property type="component" value="Chromosome B07"/>
</dbReference>
<protein>
    <recommendedName>
        <fullName evidence="1">FAR1 domain-containing protein</fullName>
    </recommendedName>
</protein>
<evidence type="ECO:0000313" key="3">
    <source>
        <dbReference type="Proteomes" id="UP000289738"/>
    </source>
</evidence>
<dbReference type="InterPro" id="IPR004330">
    <property type="entry name" value="FAR1_DNA_bnd_dom"/>
</dbReference>
<proteinExistence type="predicted"/>
<dbReference type="STRING" id="3818.A0A444YDB3"/>
<comment type="caution">
    <text evidence="2">The sequence shown here is derived from an EMBL/GenBank/DDBJ whole genome shotgun (WGS) entry which is preliminary data.</text>
</comment>
<evidence type="ECO:0000259" key="1">
    <source>
        <dbReference type="Pfam" id="PF03101"/>
    </source>
</evidence>
<dbReference type="PANTHER" id="PTHR47718:SF7">
    <property type="entry name" value="PROTEIN FAR1-RELATED SEQUENCE"/>
    <property type="match status" value="1"/>
</dbReference>
<dbReference type="AlphaFoldDB" id="A0A444YDB3"/>
<gene>
    <name evidence="2" type="ORF">Ahy_B07g087928</name>
</gene>
<dbReference type="PANTHER" id="PTHR47718">
    <property type="entry name" value="OS01G0519700 PROTEIN"/>
    <property type="match status" value="1"/>
</dbReference>
<accession>A0A444YDB3</accession>
<dbReference type="EMBL" id="SDMP01000017">
    <property type="protein sequence ID" value="RYQ99917.1"/>
    <property type="molecule type" value="Genomic_DNA"/>
</dbReference>